<dbReference type="InterPro" id="IPR006076">
    <property type="entry name" value="FAD-dep_OxRdtase"/>
</dbReference>
<sequence length="371" mass="40341">MLVPFSVVIVGAGVLGAALADRLARSGHPVTLVEQYSPGHVRSGSGDESRLIRSAHGDDRFHAELSRRALVLWRELDPALVAPTGVAWFARRDDGWEAASERTLTDLGIPCERVDATGLYPSVCTDDLRFTLLEPEAGVLRARDAVRALTRRAVQAGTELRAARARPDGERVVLDDGEVLEADRVVWACGAWLPALFGELLPLRITQQDVFYFGADSRWVAPGIPAWVDYDGAAYGLGDLDGRGVKVAPDIDGPPFEPESAERVPRPEHERLARDYLAHRFPGLAGAPIIGTRVCQYELTPDSRFIVAPHPEHGDRVWLVGGGSGHAFKHGPALAERLERWLLGSESPETRYGLGPRSADVVLRTAGKTPQ</sequence>
<dbReference type="InterPro" id="IPR036188">
    <property type="entry name" value="FAD/NAD-bd_sf"/>
</dbReference>
<dbReference type="AlphaFoldDB" id="A0A5B8U2D4"/>
<accession>A0A5B8U2D4</accession>
<organism evidence="6 7">
    <name type="scientific">Baekduia soli</name>
    <dbReference type="NCBI Taxonomy" id="496014"/>
    <lineage>
        <taxon>Bacteria</taxon>
        <taxon>Bacillati</taxon>
        <taxon>Actinomycetota</taxon>
        <taxon>Thermoleophilia</taxon>
        <taxon>Solirubrobacterales</taxon>
        <taxon>Baekduiaceae</taxon>
        <taxon>Baekduia</taxon>
    </lineage>
</organism>
<dbReference type="GO" id="GO:0050660">
    <property type="term" value="F:flavin adenine dinucleotide binding"/>
    <property type="evidence" value="ECO:0007669"/>
    <property type="project" value="InterPro"/>
</dbReference>
<dbReference type="SUPFAM" id="SSF51905">
    <property type="entry name" value="FAD/NAD(P)-binding domain"/>
    <property type="match status" value="1"/>
</dbReference>
<dbReference type="Gene3D" id="3.50.50.60">
    <property type="entry name" value="FAD/NAD(P)-binding domain"/>
    <property type="match status" value="1"/>
</dbReference>
<gene>
    <name evidence="6" type="ORF">FSW04_05580</name>
</gene>
<dbReference type="OrthoDB" id="9806452at2"/>
<keyword evidence="2" id="KW-0285">Flavoprotein</keyword>
<proteinExistence type="predicted"/>
<keyword evidence="4" id="KW-0560">Oxidoreductase</keyword>
<dbReference type="Gene3D" id="3.30.9.10">
    <property type="entry name" value="D-Amino Acid Oxidase, subunit A, domain 2"/>
    <property type="match status" value="1"/>
</dbReference>
<evidence type="ECO:0000313" key="6">
    <source>
        <dbReference type="EMBL" id="QEC47110.1"/>
    </source>
</evidence>
<evidence type="ECO:0000256" key="2">
    <source>
        <dbReference type="ARBA" id="ARBA00022630"/>
    </source>
</evidence>
<dbReference type="Proteomes" id="UP000321805">
    <property type="component" value="Chromosome"/>
</dbReference>
<name>A0A5B8U2D4_9ACTN</name>
<evidence type="ECO:0000256" key="3">
    <source>
        <dbReference type="ARBA" id="ARBA00022827"/>
    </source>
</evidence>
<dbReference type="SUPFAM" id="SSF54373">
    <property type="entry name" value="FAD-linked reductases, C-terminal domain"/>
    <property type="match status" value="1"/>
</dbReference>
<evidence type="ECO:0000259" key="5">
    <source>
        <dbReference type="Pfam" id="PF01266"/>
    </source>
</evidence>
<dbReference type="EMBL" id="CP042430">
    <property type="protein sequence ID" value="QEC47110.1"/>
    <property type="molecule type" value="Genomic_DNA"/>
</dbReference>
<evidence type="ECO:0000256" key="4">
    <source>
        <dbReference type="ARBA" id="ARBA00023002"/>
    </source>
</evidence>
<feature type="domain" description="FAD dependent oxidoreductase" evidence="5">
    <location>
        <begin position="7"/>
        <end position="338"/>
    </location>
</feature>
<protein>
    <submittedName>
        <fullName evidence="6">FAD-dependent oxidoreductase</fullName>
    </submittedName>
</protein>
<dbReference type="InterPro" id="IPR045170">
    <property type="entry name" value="MTOX"/>
</dbReference>
<dbReference type="GO" id="GO:0008115">
    <property type="term" value="F:sarcosine oxidase activity"/>
    <property type="evidence" value="ECO:0007669"/>
    <property type="project" value="TreeGrafter"/>
</dbReference>
<keyword evidence="7" id="KW-1185">Reference proteome</keyword>
<evidence type="ECO:0000256" key="1">
    <source>
        <dbReference type="ARBA" id="ARBA00001974"/>
    </source>
</evidence>
<evidence type="ECO:0000313" key="7">
    <source>
        <dbReference type="Proteomes" id="UP000321805"/>
    </source>
</evidence>
<dbReference type="Pfam" id="PF01266">
    <property type="entry name" value="DAO"/>
    <property type="match status" value="1"/>
</dbReference>
<dbReference type="KEGG" id="bsol:FSW04_05580"/>
<reference evidence="6 7" key="1">
    <citation type="journal article" date="2018" name="J. Microbiol.">
        <title>Baekduia soli gen. nov., sp. nov., a novel bacterium isolated from the soil of Baekdu Mountain and proposal of a novel family name, Baekduiaceae fam. nov.</title>
        <authorList>
            <person name="An D.S."/>
            <person name="Siddiqi M.Z."/>
            <person name="Kim K.H."/>
            <person name="Yu H.S."/>
            <person name="Im W.T."/>
        </authorList>
    </citation>
    <scope>NUCLEOTIDE SEQUENCE [LARGE SCALE GENOMIC DNA]</scope>
    <source>
        <strain evidence="6 7">BR7-21</strain>
    </source>
</reference>
<keyword evidence="3" id="KW-0274">FAD</keyword>
<dbReference type="PANTHER" id="PTHR10961:SF7">
    <property type="entry name" value="FAD DEPENDENT OXIDOREDUCTASE DOMAIN-CONTAINING PROTEIN"/>
    <property type="match status" value="1"/>
</dbReference>
<dbReference type="PANTHER" id="PTHR10961">
    <property type="entry name" value="PEROXISOMAL SARCOSINE OXIDASE"/>
    <property type="match status" value="1"/>
</dbReference>
<comment type="cofactor">
    <cofactor evidence="1">
        <name>FAD</name>
        <dbReference type="ChEBI" id="CHEBI:57692"/>
    </cofactor>
</comment>